<evidence type="ECO:0000256" key="2">
    <source>
        <dbReference type="ARBA" id="ARBA00022857"/>
    </source>
</evidence>
<keyword evidence="2" id="KW-0521">NADP</keyword>
<dbReference type="Gene3D" id="3.40.50.720">
    <property type="entry name" value="NAD(P)-binding Rossmann-like Domain"/>
    <property type="match status" value="1"/>
</dbReference>
<dbReference type="FunFam" id="3.40.50.720:FF:000137">
    <property type="entry name" value="Hydroxysteroid (17-beta) dehydrogenase 3"/>
    <property type="match status" value="1"/>
</dbReference>
<evidence type="ECO:0000313" key="6">
    <source>
        <dbReference type="EMBL" id="PIA52969.1"/>
    </source>
</evidence>
<evidence type="ECO:0000256" key="1">
    <source>
        <dbReference type="ARBA" id="ARBA00004240"/>
    </source>
</evidence>
<dbReference type="OrthoDB" id="5545019at2759"/>
<dbReference type="PIRSF" id="PIRSF000126">
    <property type="entry name" value="11-beta-HSD1"/>
    <property type="match status" value="1"/>
</dbReference>
<reference evidence="6 7" key="1">
    <citation type="submission" date="2017-09" db="EMBL/GenBank/DDBJ databases">
        <title>WGS assembly of Aquilegia coerulea Goldsmith.</title>
        <authorList>
            <person name="Hodges S."/>
            <person name="Kramer E."/>
            <person name="Nordborg M."/>
            <person name="Tomkins J."/>
            <person name="Borevitz J."/>
            <person name="Derieg N."/>
            <person name="Yan J."/>
            <person name="Mihaltcheva S."/>
            <person name="Hayes R.D."/>
            <person name="Rokhsar D."/>
        </authorList>
    </citation>
    <scope>NUCLEOTIDE SEQUENCE [LARGE SCALE GENOMIC DNA]</scope>
    <source>
        <strain evidence="7">cv. Goldsmith</strain>
    </source>
</reference>
<keyword evidence="5" id="KW-1133">Transmembrane helix</keyword>
<dbReference type="InterPro" id="IPR036291">
    <property type="entry name" value="NAD(P)-bd_dom_sf"/>
</dbReference>
<dbReference type="Proteomes" id="UP000230069">
    <property type="component" value="Unassembled WGS sequence"/>
</dbReference>
<dbReference type="EMBL" id="KZ305027">
    <property type="protein sequence ID" value="PIA52969.1"/>
    <property type="molecule type" value="Genomic_DNA"/>
</dbReference>
<protein>
    <recommendedName>
        <fullName evidence="8">Very-long-chain 3-oxoacyl-CoA reductase</fullName>
    </recommendedName>
</protein>
<dbReference type="PROSITE" id="PS00061">
    <property type="entry name" value="ADH_SHORT"/>
    <property type="match status" value="1"/>
</dbReference>
<dbReference type="AlphaFoldDB" id="A0A2G5EB31"/>
<dbReference type="Pfam" id="PF00106">
    <property type="entry name" value="adh_short"/>
    <property type="match status" value="1"/>
</dbReference>
<name>A0A2G5EB31_AQUCA</name>
<dbReference type="STRING" id="218851.A0A2G5EB31"/>
<keyword evidence="5" id="KW-0472">Membrane</keyword>
<comment type="subcellular location">
    <subcellularLocation>
        <location evidence="1">Endoplasmic reticulum</location>
    </subcellularLocation>
</comment>
<keyword evidence="3" id="KW-0560">Oxidoreductase</keyword>
<dbReference type="CDD" id="cd05356">
    <property type="entry name" value="17beta-HSD1_like_SDR_c"/>
    <property type="match status" value="1"/>
</dbReference>
<feature type="transmembrane region" description="Helical" evidence="5">
    <location>
        <begin position="6"/>
        <end position="31"/>
    </location>
</feature>
<dbReference type="InterPro" id="IPR020904">
    <property type="entry name" value="Sc_DH/Rdtase_CS"/>
</dbReference>
<evidence type="ECO:0000256" key="3">
    <source>
        <dbReference type="ARBA" id="ARBA00023002"/>
    </source>
</evidence>
<proteinExistence type="inferred from homology"/>
<dbReference type="GO" id="GO:0005783">
    <property type="term" value="C:endoplasmic reticulum"/>
    <property type="evidence" value="ECO:0007669"/>
    <property type="project" value="UniProtKB-SubCell"/>
</dbReference>
<accession>A0A2G5EB31</accession>
<dbReference type="PRINTS" id="PR00080">
    <property type="entry name" value="SDRFAMILY"/>
</dbReference>
<sequence>MELQSILLNLTALIGFISLSKTLVTFFRWVWVAFFRRSKNVKDYGAWALITGSTDGIGKALAFELASKGLNLILVGRDIVKLERTSNAICEAYASRVQIKYIVIDFAKDKGTEIVEKIEEEINGLDVGLLINNAGLAYPYADYFHEIESQFTESILRVNIEGATWVTKAVLPVMLKKKKGAIVNIGSASGFIPLPLSTVYSATKSYIKMFSRSIGLEYRQNGIHVQCQAPFLVATKMTSIRRSSFFIPSAEMYSRASVRHIGYDNVCTPYWTHSIFWFILDTLPDALRDRFVIRHYLTLREKGLQKKSMKKKKNP</sequence>
<evidence type="ECO:0000256" key="4">
    <source>
        <dbReference type="RuleBase" id="RU000363"/>
    </source>
</evidence>
<dbReference type="SUPFAM" id="SSF51735">
    <property type="entry name" value="NAD(P)-binding Rossmann-fold domains"/>
    <property type="match status" value="1"/>
</dbReference>
<comment type="similarity">
    <text evidence="4">Belongs to the short-chain dehydrogenases/reductases (SDR) family.</text>
</comment>
<dbReference type="InterPro" id="IPR051019">
    <property type="entry name" value="VLCFA-Steroid_DH"/>
</dbReference>
<dbReference type="GO" id="GO:0045703">
    <property type="term" value="F:ketoreductase activity"/>
    <property type="evidence" value="ECO:0007669"/>
    <property type="project" value="TreeGrafter"/>
</dbReference>
<dbReference type="PRINTS" id="PR00081">
    <property type="entry name" value="GDHRDH"/>
</dbReference>
<dbReference type="InterPro" id="IPR002347">
    <property type="entry name" value="SDR_fam"/>
</dbReference>
<dbReference type="InParanoid" id="A0A2G5EB31"/>
<gene>
    <name evidence="6" type="ORF">AQUCO_01000673v1</name>
</gene>
<keyword evidence="7" id="KW-1185">Reference proteome</keyword>
<dbReference type="PANTHER" id="PTHR43899:SF25">
    <property type="entry name" value="ENOYL-(ACYL CARRIER) REDUCTASE"/>
    <property type="match status" value="1"/>
</dbReference>
<evidence type="ECO:0000256" key="5">
    <source>
        <dbReference type="SAM" id="Phobius"/>
    </source>
</evidence>
<dbReference type="PANTHER" id="PTHR43899">
    <property type="entry name" value="RH59310P"/>
    <property type="match status" value="1"/>
</dbReference>
<evidence type="ECO:0000313" key="7">
    <source>
        <dbReference type="Proteomes" id="UP000230069"/>
    </source>
</evidence>
<organism evidence="6 7">
    <name type="scientific">Aquilegia coerulea</name>
    <name type="common">Rocky mountain columbine</name>
    <dbReference type="NCBI Taxonomy" id="218851"/>
    <lineage>
        <taxon>Eukaryota</taxon>
        <taxon>Viridiplantae</taxon>
        <taxon>Streptophyta</taxon>
        <taxon>Embryophyta</taxon>
        <taxon>Tracheophyta</taxon>
        <taxon>Spermatophyta</taxon>
        <taxon>Magnoliopsida</taxon>
        <taxon>Ranunculales</taxon>
        <taxon>Ranunculaceae</taxon>
        <taxon>Thalictroideae</taxon>
        <taxon>Aquilegia</taxon>
    </lineage>
</organism>
<keyword evidence="5" id="KW-0812">Transmembrane</keyword>
<evidence type="ECO:0008006" key="8">
    <source>
        <dbReference type="Google" id="ProtNLM"/>
    </source>
</evidence>